<dbReference type="GeneID" id="96750817"/>
<dbReference type="SUPFAM" id="SSF55729">
    <property type="entry name" value="Acyl-CoA N-acyltransferases (Nat)"/>
    <property type="match status" value="1"/>
</dbReference>
<dbReference type="RefSeq" id="WP_086719848.1">
    <property type="nucleotide sequence ID" value="NZ_BLAG01000005.1"/>
</dbReference>
<evidence type="ECO:0000313" key="2">
    <source>
        <dbReference type="Proteomes" id="UP000325598"/>
    </source>
</evidence>
<protein>
    <recommendedName>
        <fullName evidence="3">Twin-arginine translocation pathway signal protein</fullName>
    </recommendedName>
</protein>
<evidence type="ECO:0008006" key="3">
    <source>
        <dbReference type="Google" id="ProtNLM"/>
    </source>
</evidence>
<dbReference type="Proteomes" id="UP000325598">
    <property type="component" value="Unassembled WGS sequence"/>
</dbReference>
<dbReference type="OrthoDB" id="3774915at2"/>
<dbReference type="AlphaFoldDB" id="A0A5J4L8U2"/>
<name>A0A5J4L8U2_9ACTN</name>
<comment type="caution">
    <text evidence="1">The sequence shown here is derived from an EMBL/GenBank/DDBJ whole genome shotgun (WGS) entry which is preliminary data.</text>
</comment>
<sequence>MPEQRFVPADFVVPPSLAADGFRLEPLGPQHNDADHAAWTSSIEHIQATPGFHERGWPPPAGLSLAENLRDLKRHASDFEKRSGFTYTVLDDAGEVIGCVYIYPSRADERVADVRSWVRADHGDMDGPLHKTVAAWLASDWPFTKVRYRSGA</sequence>
<organism evidence="1 2">
    <name type="scientific">Streptomyces angustmyceticus</name>
    <dbReference type="NCBI Taxonomy" id="285578"/>
    <lineage>
        <taxon>Bacteria</taxon>
        <taxon>Bacillati</taxon>
        <taxon>Actinomycetota</taxon>
        <taxon>Actinomycetes</taxon>
        <taxon>Kitasatosporales</taxon>
        <taxon>Streptomycetaceae</taxon>
        <taxon>Streptomyces</taxon>
    </lineage>
</organism>
<reference evidence="1 2" key="1">
    <citation type="submission" date="2019-10" db="EMBL/GenBank/DDBJ databases">
        <title>Whole genome shotgun sequence of Streptomyces angustmyceticus NBRC 3934.</title>
        <authorList>
            <person name="Hosoyama A."/>
            <person name="Ichikawa N."/>
            <person name="Kimura A."/>
            <person name="Kitahashi Y."/>
            <person name="Komaki H."/>
            <person name="Uohara A."/>
        </authorList>
    </citation>
    <scope>NUCLEOTIDE SEQUENCE [LARGE SCALE GENOMIC DNA]</scope>
    <source>
        <strain evidence="1 2">NBRC 3934</strain>
    </source>
</reference>
<keyword evidence="2" id="KW-1185">Reference proteome</keyword>
<dbReference type="Gene3D" id="3.40.630.30">
    <property type="match status" value="1"/>
</dbReference>
<dbReference type="EMBL" id="BLAG01000005">
    <property type="protein sequence ID" value="GES28632.1"/>
    <property type="molecule type" value="Genomic_DNA"/>
</dbReference>
<dbReference type="InterPro" id="IPR016181">
    <property type="entry name" value="Acyl_CoA_acyltransferase"/>
</dbReference>
<gene>
    <name evidence="1" type="ORF">San01_11190</name>
</gene>
<evidence type="ECO:0000313" key="1">
    <source>
        <dbReference type="EMBL" id="GES28632.1"/>
    </source>
</evidence>
<proteinExistence type="predicted"/>
<accession>A0A5J4L8U2</accession>